<dbReference type="AlphaFoldDB" id="A0A260ZFD3"/>
<evidence type="ECO:0000256" key="1">
    <source>
        <dbReference type="SAM" id="Phobius"/>
    </source>
</evidence>
<protein>
    <submittedName>
        <fullName evidence="3">Uncharacterized protein</fullName>
    </submittedName>
</protein>
<feature type="non-terminal residue" evidence="3">
    <location>
        <position position="1"/>
    </location>
</feature>
<name>A0A260ZFD3_CAERE</name>
<reference evidence="4" key="2">
    <citation type="submission" date="2017-08" db="EMBL/GenBank/DDBJ databases">
        <authorList>
            <person name="Fierst J.L."/>
        </authorList>
    </citation>
    <scope>NUCLEOTIDE SEQUENCE [LARGE SCALE GENOMIC DNA]</scope>
    <source>
        <strain evidence="4">PX439</strain>
    </source>
</reference>
<keyword evidence="1" id="KW-0472">Membrane</keyword>
<evidence type="ECO:0000313" key="5">
    <source>
        <dbReference type="Proteomes" id="UP000483820"/>
    </source>
</evidence>
<proteinExistence type="predicted"/>
<accession>A0A260ZFD3</accession>
<keyword evidence="1" id="KW-1133">Transmembrane helix</keyword>
<dbReference type="Proteomes" id="UP000216624">
    <property type="component" value="Unassembled WGS sequence"/>
</dbReference>
<dbReference type="EMBL" id="WUAV01000006">
    <property type="protein sequence ID" value="KAF1746707.1"/>
    <property type="molecule type" value="Genomic_DNA"/>
</dbReference>
<keyword evidence="1" id="KW-0812">Transmembrane</keyword>
<dbReference type="Proteomes" id="UP000483820">
    <property type="component" value="Chromosome X"/>
</dbReference>
<evidence type="ECO:0000313" key="4">
    <source>
        <dbReference type="Proteomes" id="UP000216624"/>
    </source>
</evidence>
<evidence type="ECO:0000313" key="2">
    <source>
        <dbReference type="EMBL" id="KAF1746707.1"/>
    </source>
</evidence>
<organism evidence="3 4">
    <name type="scientific">Caenorhabditis remanei</name>
    <name type="common">Caenorhabditis vulgaris</name>
    <dbReference type="NCBI Taxonomy" id="31234"/>
    <lineage>
        <taxon>Eukaryota</taxon>
        <taxon>Metazoa</taxon>
        <taxon>Ecdysozoa</taxon>
        <taxon>Nematoda</taxon>
        <taxon>Chromadorea</taxon>
        <taxon>Rhabditida</taxon>
        <taxon>Rhabditina</taxon>
        <taxon>Rhabditomorpha</taxon>
        <taxon>Rhabditoidea</taxon>
        <taxon>Rhabditidae</taxon>
        <taxon>Peloderinae</taxon>
        <taxon>Caenorhabditis</taxon>
    </lineage>
</organism>
<keyword evidence="4" id="KW-1185">Reference proteome</keyword>
<evidence type="ECO:0000313" key="3">
    <source>
        <dbReference type="EMBL" id="OZF84035.1"/>
    </source>
</evidence>
<gene>
    <name evidence="3" type="ORF">FL82_15532</name>
    <name evidence="2" type="ORF">GCK72_023164</name>
</gene>
<feature type="transmembrane region" description="Helical" evidence="1">
    <location>
        <begin position="68"/>
        <end position="89"/>
    </location>
</feature>
<sequence length="91" mass="9887">MPNHYSLSKSIVPLTVVHGTMAHQKINPIVAIAKSVKNKPNHVVVNVKSPEDLQKEYATAHKATGREVAAFVFVVVLIVCGFFAATKFMGN</sequence>
<reference evidence="3" key="1">
    <citation type="submission" date="2017-08" db="EMBL/GenBank/DDBJ databases">
        <authorList>
            <person name="de Groot N.N."/>
        </authorList>
    </citation>
    <scope>NUCLEOTIDE SEQUENCE [LARGE SCALE GENOMIC DNA]</scope>
    <source>
        <strain evidence="3">PX439</strain>
    </source>
</reference>
<reference evidence="2 5" key="3">
    <citation type="submission" date="2019-12" db="EMBL/GenBank/DDBJ databases">
        <title>Chromosome-level assembly of the Caenorhabditis remanei genome.</title>
        <authorList>
            <person name="Teterina A.A."/>
            <person name="Willis J.H."/>
            <person name="Phillips P.C."/>
        </authorList>
    </citation>
    <scope>NUCLEOTIDE SEQUENCE [LARGE SCALE GENOMIC DNA]</scope>
    <source>
        <strain evidence="2 5">PX506</strain>
        <tissue evidence="2">Whole organism</tissue>
    </source>
</reference>
<dbReference type="EMBL" id="NMWX01000163">
    <property type="protein sequence ID" value="OZF84035.1"/>
    <property type="molecule type" value="Genomic_DNA"/>
</dbReference>
<comment type="caution">
    <text evidence="3">The sequence shown here is derived from an EMBL/GenBank/DDBJ whole genome shotgun (WGS) entry which is preliminary data.</text>
</comment>